<dbReference type="EMBL" id="QZBU01003971">
    <property type="protein sequence ID" value="TIA19120.1"/>
    <property type="molecule type" value="Genomic_DNA"/>
</dbReference>
<dbReference type="InterPro" id="IPR032675">
    <property type="entry name" value="LRR_dom_sf"/>
</dbReference>
<accession>A0A4T0AE01</accession>
<comment type="caution">
    <text evidence="1">The sequence shown here is derived from an EMBL/GenBank/DDBJ whole genome shotgun (WGS) entry which is preliminary data.</text>
</comment>
<evidence type="ECO:0000313" key="1">
    <source>
        <dbReference type="EMBL" id="TIA19120.1"/>
    </source>
</evidence>
<reference evidence="1 2" key="1">
    <citation type="submission" date="2018-10" db="EMBL/GenBank/DDBJ databases">
        <title>Fifty Aureobasidium pullulans genomes reveal a recombining polyextremotolerant generalist.</title>
        <authorList>
            <person name="Gostincar C."/>
            <person name="Turk M."/>
            <person name="Zajc J."/>
            <person name="Gunde-Cimerman N."/>
        </authorList>
    </citation>
    <scope>NUCLEOTIDE SEQUENCE [LARGE SCALE GENOMIC DNA]</scope>
    <source>
        <strain evidence="1 2">EXF-3380</strain>
    </source>
</reference>
<dbReference type="SUPFAM" id="SSF52047">
    <property type="entry name" value="RNI-like"/>
    <property type="match status" value="1"/>
</dbReference>
<protein>
    <submittedName>
        <fullName evidence="1">Uncharacterized protein</fullName>
    </submittedName>
</protein>
<proteinExistence type="predicted"/>
<dbReference type="Gene3D" id="3.80.10.10">
    <property type="entry name" value="Ribonuclease Inhibitor"/>
    <property type="match status" value="1"/>
</dbReference>
<organism evidence="1 2">
    <name type="scientific">Aureobasidium pullulans</name>
    <name type="common">Black yeast</name>
    <name type="synonym">Pullularia pullulans</name>
    <dbReference type="NCBI Taxonomy" id="5580"/>
    <lineage>
        <taxon>Eukaryota</taxon>
        <taxon>Fungi</taxon>
        <taxon>Dikarya</taxon>
        <taxon>Ascomycota</taxon>
        <taxon>Pezizomycotina</taxon>
        <taxon>Dothideomycetes</taxon>
        <taxon>Dothideomycetidae</taxon>
        <taxon>Dothideales</taxon>
        <taxon>Saccotheciaceae</taxon>
        <taxon>Aureobasidium</taxon>
    </lineage>
</organism>
<dbReference type="AlphaFoldDB" id="A0A4T0AE01"/>
<gene>
    <name evidence="1" type="ORF">D6C83_08196</name>
</gene>
<name>A0A4T0AE01_AURPU</name>
<evidence type="ECO:0000313" key="2">
    <source>
        <dbReference type="Proteomes" id="UP000304947"/>
    </source>
</evidence>
<dbReference type="Proteomes" id="UP000304947">
    <property type="component" value="Unassembled WGS sequence"/>
</dbReference>
<sequence length="423" mass="47785">MRAFATMEDNTYSKVDEIDESGEHEEYARQFIINLTRRIIYPLAVLLGMLIKIFTKAPLDPSVPISNRCFFNKCPSEIVDGFYSHLTDKRDMLALLMSGNKQHVNSGKQAIWSRCTPKGYDTLLSLQESTVEYNAMIHHLDLEIEPVLPELNNLKTLSLLIRPGGADEDTFRSMMVRVFEKIGNMKNLHHLSITYAENTHLGAEEFAPLKQLTRLTHLQLTGRYHQIYLPGISQEELLTNVLPMRRLEELVIFGSHYAGEGGGLSDNVTLYQLGRGLPHLRKLTLPGCFDIGELHDYLYDDFYDSPPLFPVMDYMYLISDSTPLPCESPREVRITHSRVRVIAAQLIAMAPGLQHFDGLFVVGDVSISFSNLDGKTRCQCRHAHNFQKVRVLALSDSTRASAPIALHSAKACLFLILQFIATC</sequence>